<protein>
    <submittedName>
        <fullName evidence="1">Uncharacterized protein</fullName>
    </submittedName>
</protein>
<feature type="non-terminal residue" evidence="1">
    <location>
        <position position="1"/>
    </location>
</feature>
<keyword evidence="2" id="KW-1185">Reference proteome</keyword>
<comment type="caution">
    <text evidence="1">The sequence shown here is derived from an EMBL/GenBank/DDBJ whole genome shotgun (WGS) entry which is preliminary data.</text>
</comment>
<name>A0ACC2PHC1_9HYME</name>
<evidence type="ECO:0000313" key="1">
    <source>
        <dbReference type="EMBL" id="KAJ8682438.1"/>
    </source>
</evidence>
<organism evidence="1 2">
    <name type="scientific">Eretmocerus hayati</name>
    <dbReference type="NCBI Taxonomy" id="131215"/>
    <lineage>
        <taxon>Eukaryota</taxon>
        <taxon>Metazoa</taxon>
        <taxon>Ecdysozoa</taxon>
        <taxon>Arthropoda</taxon>
        <taxon>Hexapoda</taxon>
        <taxon>Insecta</taxon>
        <taxon>Pterygota</taxon>
        <taxon>Neoptera</taxon>
        <taxon>Endopterygota</taxon>
        <taxon>Hymenoptera</taxon>
        <taxon>Apocrita</taxon>
        <taxon>Proctotrupomorpha</taxon>
        <taxon>Chalcidoidea</taxon>
        <taxon>Aphelinidae</taxon>
        <taxon>Aphelininae</taxon>
        <taxon>Eretmocerus</taxon>
    </lineage>
</organism>
<accession>A0ACC2PHC1</accession>
<gene>
    <name evidence="1" type="ORF">QAD02_018230</name>
</gene>
<evidence type="ECO:0000313" key="2">
    <source>
        <dbReference type="Proteomes" id="UP001239111"/>
    </source>
</evidence>
<sequence>YTVTSREPYEEPVEILKFVWCLQVPPRCLKTHTEMRERWRTKEEVRFKNVPSCCEGYTMQEPVGKGSADAKCVPFCKKCLGGVCTAPNHCTCEPGFQGHDCASECPQGRWGLNCENKCNCLRDVRCNPVDGHCECPPGWMGSRCERKCPEGQWGRGCNSPCMCESLLARCHHENGECIEPLDPNSLPMDTFEASGTSGNSLPSKPLGGSMDYVDVIDFDKDTTLPRLPEPGMEDSVTGMAPISLPDEMMPVQVLDGSPGGKAVSRDDEMILSSTRSGVISTTTRRRPSHVQEAPTVVLGQPAAKSFHQEEAQRNNNFRVIVSPKNDYVKTTRAGGDSVASMSAIPIDVAAMIVVGGLISIGLTSVAVLMIFHVRSRLLKAALSMYSQDKIEREYAEKDNDPGKNLGVTIGTLPRGTLSRINPVYSGGSETGSSILTFDERPVEYANGTVTIGIRLSSHLRDLLESHYDRPASCNGPGSLRTAPMAQAESDVLEHVYDEIPLSAPLNFTKYNVP</sequence>
<reference evidence="1" key="1">
    <citation type="submission" date="2023-04" db="EMBL/GenBank/DDBJ databases">
        <title>A chromosome-level genome assembly of the parasitoid wasp Eretmocerus hayati.</title>
        <authorList>
            <person name="Zhong Y."/>
            <person name="Liu S."/>
            <person name="Liu Y."/>
        </authorList>
    </citation>
    <scope>NUCLEOTIDE SEQUENCE</scope>
    <source>
        <strain evidence="1">ZJU_SS_LIU_2023</strain>
    </source>
</reference>
<proteinExistence type="predicted"/>
<dbReference type="Proteomes" id="UP001239111">
    <property type="component" value="Chromosome 1"/>
</dbReference>
<dbReference type="EMBL" id="CM056741">
    <property type="protein sequence ID" value="KAJ8682438.1"/>
    <property type="molecule type" value="Genomic_DNA"/>
</dbReference>